<dbReference type="Gene3D" id="2.60.120.10">
    <property type="entry name" value="Jelly Rolls"/>
    <property type="match status" value="1"/>
</dbReference>
<name>A0ABU0YGT6_9PROT</name>
<organism evidence="2 3">
    <name type="scientific">Dongia sedimenti</name>
    <dbReference type="NCBI Taxonomy" id="3064282"/>
    <lineage>
        <taxon>Bacteria</taxon>
        <taxon>Pseudomonadati</taxon>
        <taxon>Pseudomonadota</taxon>
        <taxon>Alphaproteobacteria</taxon>
        <taxon>Rhodospirillales</taxon>
        <taxon>Dongiaceae</taxon>
        <taxon>Dongia</taxon>
    </lineage>
</organism>
<sequence>MSSLVELQSPPDPGHGRLVVLESGRQVPFDVLRIFLLLDVPQDAPRGNHAHRGQHQLIVPIRGRFAVETVDREGTKRFTLEDPGFGLHLPPLTWLSMTSADTLSSAMVLASAPYDEEDYIRDRAEFERLTRQ</sequence>
<comment type="caution">
    <text evidence="2">The sequence shown here is derived from an EMBL/GenBank/DDBJ whole genome shotgun (WGS) entry which is preliminary data.</text>
</comment>
<proteinExistence type="predicted"/>
<gene>
    <name evidence="2" type="ORF">Q8A70_04645</name>
</gene>
<dbReference type="InterPro" id="IPR008894">
    <property type="entry name" value="QdtA_cupin_dom"/>
</dbReference>
<evidence type="ECO:0000313" key="3">
    <source>
        <dbReference type="Proteomes" id="UP001230156"/>
    </source>
</evidence>
<dbReference type="InterPro" id="IPR011051">
    <property type="entry name" value="RmlC_Cupin_sf"/>
</dbReference>
<dbReference type="RefSeq" id="WP_379954353.1">
    <property type="nucleotide sequence ID" value="NZ_JAUYVI010000002.1"/>
</dbReference>
<reference evidence="3" key="1">
    <citation type="submission" date="2023-08" db="EMBL/GenBank/DDBJ databases">
        <title>Rhodospirillaceae gen. nov., a novel taxon isolated from the Yangtze River Yuezi River estuary sludge.</title>
        <authorList>
            <person name="Ruan L."/>
        </authorList>
    </citation>
    <scope>NUCLEOTIDE SEQUENCE [LARGE SCALE GENOMIC DNA]</scope>
    <source>
        <strain evidence="3">R-7</strain>
    </source>
</reference>
<dbReference type="EMBL" id="JAUYVI010000002">
    <property type="protein sequence ID" value="MDQ7246937.1"/>
    <property type="molecule type" value="Genomic_DNA"/>
</dbReference>
<accession>A0ABU0YGT6</accession>
<keyword evidence="3" id="KW-1185">Reference proteome</keyword>
<dbReference type="InterPro" id="IPR014710">
    <property type="entry name" value="RmlC-like_jellyroll"/>
</dbReference>
<evidence type="ECO:0000313" key="2">
    <source>
        <dbReference type="EMBL" id="MDQ7246937.1"/>
    </source>
</evidence>
<feature type="domain" description="Sugar 3,4-ketoisomerase QdtA cupin" evidence="1">
    <location>
        <begin position="3"/>
        <end position="129"/>
    </location>
</feature>
<protein>
    <submittedName>
        <fullName evidence="2">FdtA/QdtA family cupin domain-containing protein</fullName>
    </submittedName>
</protein>
<dbReference type="SUPFAM" id="SSF51182">
    <property type="entry name" value="RmlC-like cupins"/>
    <property type="match status" value="1"/>
</dbReference>
<dbReference type="CDD" id="cd20292">
    <property type="entry name" value="cupin_QdtA-like"/>
    <property type="match status" value="1"/>
</dbReference>
<evidence type="ECO:0000259" key="1">
    <source>
        <dbReference type="Pfam" id="PF05523"/>
    </source>
</evidence>
<dbReference type="Proteomes" id="UP001230156">
    <property type="component" value="Unassembled WGS sequence"/>
</dbReference>
<dbReference type="Pfam" id="PF05523">
    <property type="entry name" value="FdtA"/>
    <property type="match status" value="1"/>
</dbReference>